<keyword evidence="4 12" id="KW-0812">Transmembrane</keyword>
<dbReference type="EMBL" id="JAHLQT010001931">
    <property type="protein sequence ID" value="KAG7177713.1"/>
    <property type="molecule type" value="Genomic_DNA"/>
</dbReference>
<keyword evidence="6" id="KW-0406">Ion transport</keyword>
<keyword evidence="10" id="KW-1071">Ligand-gated ion channel</keyword>
<keyword evidence="9" id="KW-0325">Glycoprotein</keyword>
<evidence type="ECO:0000256" key="4">
    <source>
        <dbReference type="ARBA" id="ARBA00022692"/>
    </source>
</evidence>
<evidence type="ECO:0000313" key="14">
    <source>
        <dbReference type="EMBL" id="KAG7177713.1"/>
    </source>
</evidence>
<comment type="caution">
    <text evidence="14">The sequence shown here is derived from an EMBL/GenBank/DDBJ whole genome shotgun (WGS) entry which is preliminary data.</text>
</comment>
<name>A0A8J5NDJ9_HOMAM</name>
<gene>
    <name evidence="14" type="primary">Grid2-L18</name>
    <name evidence="14" type="ORF">Hamer_G008378</name>
</gene>
<evidence type="ECO:0000256" key="1">
    <source>
        <dbReference type="ARBA" id="ARBA00004651"/>
    </source>
</evidence>
<feature type="domain" description="Ionotropic glutamate receptor L-glutamate and glycine-binding" evidence="13">
    <location>
        <begin position="33"/>
        <end position="90"/>
    </location>
</feature>
<dbReference type="PANTHER" id="PTHR42643">
    <property type="entry name" value="IONOTROPIC RECEPTOR 20A-RELATED"/>
    <property type="match status" value="1"/>
</dbReference>
<accession>A0A8J5NDJ9</accession>
<protein>
    <submittedName>
        <fullName evidence="14">Glutamate receptor ionotropic, delta-2-like 18</fullName>
    </submittedName>
</protein>
<dbReference type="AlphaFoldDB" id="A0A8J5NDJ9"/>
<feature type="transmembrane region" description="Helical" evidence="12">
    <location>
        <begin position="295"/>
        <end position="319"/>
    </location>
</feature>
<keyword evidence="7 12" id="KW-0472">Membrane</keyword>
<dbReference type="GO" id="GO:0015276">
    <property type="term" value="F:ligand-gated monoatomic ion channel activity"/>
    <property type="evidence" value="ECO:0007669"/>
    <property type="project" value="InterPro"/>
</dbReference>
<evidence type="ECO:0000256" key="10">
    <source>
        <dbReference type="ARBA" id="ARBA00023286"/>
    </source>
</evidence>
<dbReference type="GO" id="GO:0005886">
    <property type="term" value="C:plasma membrane"/>
    <property type="evidence" value="ECO:0007669"/>
    <property type="project" value="UniProtKB-SubCell"/>
</dbReference>
<reference evidence="14" key="1">
    <citation type="journal article" date="2021" name="Sci. Adv.">
        <title>The American lobster genome reveals insights on longevity, neural, and immune adaptations.</title>
        <authorList>
            <person name="Polinski J.M."/>
            <person name="Zimin A.V."/>
            <person name="Clark K.F."/>
            <person name="Kohn A.B."/>
            <person name="Sadowski N."/>
            <person name="Timp W."/>
            <person name="Ptitsyn A."/>
            <person name="Khanna P."/>
            <person name="Romanova D.Y."/>
            <person name="Williams P."/>
            <person name="Greenwood S.J."/>
            <person name="Moroz L.L."/>
            <person name="Walt D.R."/>
            <person name="Bodnar A.G."/>
        </authorList>
    </citation>
    <scope>NUCLEOTIDE SEQUENCE</scope>
    <source>
        <strain evidence="14">GMGI-L3</strain>
    </source>
</reference>
<dbReference type="SUPFAM" id="SSF53850">
    <property type="entry name" value="Periplasmic binding protein-like II"/>
    <property type="match status" value="1"/>
</dbReference>
<evidence type="ECO:0000313" key="15">
    <source>
        <dbReference type="Proteomes" id="UP000747542"/>
    </source>
</evidence>
<evidence type="ECO:0000256" key="5">
    <source>
        <dbReference type="ARBA" id="ARBA00022989"/>
    </source>
</evidence>
<keyword evidence="5 12" id="KW-1133">Transmembrane helix</keyword>
<evidence type="ECO:0000256" key="3">
    <source>
        <dbReference type="ARBA" id="ARBA00022475"/>
    </source>
</evidence>
<evidence type="ECO:0000256" key="12">
    <source>
        <dbReference type="SAM" id="Phobius"/>
    </source>
</evidence>
<dbReference type="PANTHER" id="PTHR42643:SF24">
    <property type="entry name" value="IONOTROPIC RECEPTOR 60A"/>
    <property type="match status" value="1"/>
</dbReference>
<proteinExistence type="predicted"/>
<dbReference type="Proteomes" id="UP000747542">
    <property type="component" value="Unassembled WGS sequence"/>
</dbReference>
<evidence type="ECO:0000256" key="11">
    <source>
        <dbReference type="ARBA" id="ARBA00023303"/>
    </source>
</evidence>
<keyword evidence="2" id="KW-0813">Transport</keyword>
<evidence type="ECO:0000256" key="8">
    <source>
        <dbReference type="ARBA" id="ARBA00023170"/>
    </source>
</evidence>
<keyword evidence="3" id="KW-1003">Cell membrane</keyword>
<keyword evidence="15" id="KW-1185">Reference proteome</keyword>
<evidence type="ECO:0000256" key="2">
    <source>
        <dbReference type="ARBA" id="ARBA00022448"/>
    </source>
</evidence>
<dbReference type="InterPro" id="IPR019594">
    <property type="entry name" value="Glu/Gly-bd"/>
</dbReference>
<comment type="subcellular location">
    <subcellularLocation>
        <location evidence="1">Cell membrane</location>
        <topology evidence="1">Multi-pass membrane protein</topology>
    </subcellularLocation>
</comment>
<dbReference type="Gene3D" id="3.40.190.10">
    <property type="entry name" value="Periplasmic binding protein-like II"/>
    <property type="match status" value="1"/>
</dbReference>
<feature type="transmembrane region" description="Helical" evidence="12">
    <location>
        <begin position="143"/>
        <end position="163"/>
    </location>
</feature>
<evidence type="ECO:0000256" key="9">
    <source>
        <dbReference type="ARBA" id="ARBA00023180"/>
    </source>
</evidence>
<keyword evidence="8 14" id="KW-0675">Receptor</keyword>
<evidence type="ECO:0000256" key="6">
    <source>
        <dbReference type="ARBA" id="ARBA00023065"/>
    </source>
</evidence>
<evidence type="ECO:0000259" key="13">
    <source>
        <dbReference type="SMART" id="SM00918"/>
    </source>
</evidence>
<sequence length="337" mass="37172">MGLLQVNTPLWPKPSWNLRGRVLKFTCLDKPTVFTCSKEGGLKLAKGYLADVIQEMQLRLNFTPELIPTSGFGSLTPNGSWNGMVGVIAKGEAEVAPLDFTPSLDRQEVVDFSLPLGQDVVVIMAQAPNTLVKPFLLLQIFSLQMWACVMGGAVLGGVVMATLRQEGGLLGTVKERMIDLSGQEIGSWDFFKLVADGTYALVDTYSSAVGRAQVFEQRGGRCLFHLARWPVKVDLDTIAYAKNSFVRTQFDEIIRWFKYYGIIEKLKAPHYSISCEASHLSDHPDAMTLHQTQGIFYVLAAGLFFSALTLLTEILVFTLNTKAVTHGSTPTQRCITI</sequence>
<dbReference type="InterPro" id="IPR052192">
    <property type="entry name" value="Insect_Ionotropic_Sensory_Rcpt"/>
</dbReference>
<evidence type="ECO:0000256" key="7">
    <source>
        <dbReference type="ARBA" id="ARBA00023136"/>
    </source>
</evidence>
<organism evidence="14 15">
    <name type="scientific">Homarus americanus</name>
    <name type="common">American lobster</name>
    <dbReference type="NCBI Taxonomy" id="6706"/>
    <lineage>
        <taxon>Eukaryota</taxon>
        <taxon>Metazoa</taxon>
        <taxon>Ecdysozoa</taxon>
        <taxon>Arthropoda</taxon>
        <taxon>Crustacea</taxon>
        <taxon>Multicrustacea</taxon>
        <taxon>Malacostraca</taxon>
        <taxon>Eumalacostraca</taxon>
        <taxon>Eucarida</taxon>
        <taxon>Decapoda</taxon>
        <taxon>Pleocyemata</taxon>
        <taxon>Astacidea</taxon>
        <taxon>Nephropoidea</taxon>
        <taxon>Nephropidae</taxon>
        <taxon>Homarus</taxon>
    </lineage>
</organism>
<dbReference type="Pfam" id="PF10613">
    <property type="entry name" value="Lig_chan-Glu_bd"/>
    <property type="match status" value="1"/>
</dbReference>
<dbReference type="SMART" id="SM00918">
    <property type="entry name" value="Lig_chan-Glu_bd"/>
    <property type="match status" value="1"/>
</dbReference>
<keyword evidence="11" id="KW-0407">Ion channel</keyword>